<dbReference type="RefSeq" id="WP_344960991.1">
    <property type="nucleotide sequence ID" value="NZ_BAAAXZ010000034.1"/>
</dbReference>
<feature type="chain" id="PRO_5045470651" evidence="2">
    <location>
        <begin position="46"/>
        <end position="178"/>
    </location>
</feature>
<feature type="region of interest" description="Disordered" evidence="1">
    <location>
        <begin position="1"/>
        <end position="20"/>
    </location>
</feature>
<sequence>MQLSRRTNPAPTHSVSPPTVYGQRSRRIAAGLGATLLALSGSALATPATAAQQRAAAVPAGDYCGATESLYGGGQYTYAEVQVCLRFGSGGNQVIVNNRNVQYYWGSSWYNASSSYPAKWYASGSVSTGGKSGNYATPNPVTQGSANGSARRRLTRSPQRLRHVRRHHDVPPERPVLD</sequence>
<name>A0ABN3WGM5_STRTU</name>
<protein>
    <submittedName>
        <fullName evidence="3">Uncharacterized protein</fullName>
    </submittedName>
</protein>
<comment type="caution">
    <text evidence="3">The sequence shown here is derived from an EMBL/GenBank/DDBJ whole genome shotgun (WGS) entry which is preliminary data.</text>
</comment>
<gene>
    <name evidence="3" type="ORF">GCM10020221_08940</name>
</gene>
<evidence type="ECO:0000313" key="4">
    <source>
        <dbReference type="Proteomes" id="UP001501102"/>
    </source>
</evidence>
<accession>A0ABN3WGM5</accession>
<organism evidence="3 4">
    <name type="scientific">Streptomyces thioluteus</name>
    <dbReference type="NCBI Taxonomy" id="66431"/>
    <lineage>
        <taxon>Bacteria</taxon>
        <taxon>Bacillati</taxon>
        <taxon>Actinomycetota</taxon>
        <taxon>Actinomycetes</taxon>
        <taxon>Kitasatosporales</taxon>
        <taxon>Streptomycetaceae</taxon>
        <taxon>Streptomyces</taxon>
    </lineage>
</organism>
<feature type="signal peptide" evidence="2">
    <location>
        <begin position="1"/>
        <end position="45"/>
    </location>
</feature>
<feature type="compositionally biased region" description="Basic and acidic residues" evidence="1">
    <location>
        <begin position="169"/>
        <end position="178"/>
    </location>
</feature>
<feature type="region of interest" description="Disordered" evidence="1">
    <location>
        <begin position="133"/>
        <end position="178"/>
    </location>
</feature>
<feature type="compositionally biased region" description="Polar residues" evidence="1">
    <location>
        <begin position="1"/>
        <end position="17"/>
    </location>
</feature>
<evidence type="ECO:0000256" key="2">
    <source>
        <dbReference type="SAM" id="SignalP"/>
    </source>
</evidence>
<evidence type="ECO:0000256" key="1">
    <source>
        <dbReference type="SAM" id="MobiDB-lite"/>
    </source>
</evidence>
<feature type="compositionally biased region" description="Basic residues" evidence="1">
    <location>
        <begin position="150"/>
        <end position="168"/>
    </location>
</feature>
<proteinExistence type="predicted"/>
<evidence type="ECO:0000313" key="3">
    <source>
        <dbReference type="EMBL" id="GAA2915422.1"/>
    </source>
</evidence>
<keyword evidence="2" id="KW-0732">Signal</keyword>
<keyword evidence="4" id="KW-1185">Reference proteome</keyword>
<feature type="compositionally biased region" description="Polar residues" evidence="1">
    <location>
        <begin position="133"/>
        <end position="148"/>
    </location>
</feature>
<dbReference type="EMBL" id="BAAAXZ010000034">
    <property type="protein sequence ID" value="GAA2915422.1"/>
    <property type="molecule type" value="Genomic_DNA"/>
</dbReference>
<reference evidence="3 4" key="1">
    <citation type="journal article" date="2019" name="Int. J. Syst. Evol. Microbiol.">
        <title>The Global Catalogue of Microorganisms (GCM) 10K type strain sequencing project: providing services to taxonomists for standard genome sequencing and annotation.</title>
        <authorList>
            <consortium name="The Broad Institute Genomics Platform"/>
            <consortium name="The Broad Institute Genome Sequencing Center for Infectious Disease"/>
            <person name="Wu L."/>
            <person name="Ma J."/>
        </authorList>
    </citation>
    <scope>NUCLEOTIDE SEQUENCE [LARGE SCALE GENOMIC DNA]</scope>
    <source>
        <strain evidence="3 4">JCM 4087</strain>
    </source>
</reference>
<dbReference type="Proteomes" id="UP001501102">
    <property type="component" value="Unassembled WGS sequence"/>
</dbReference>